<keyword evidence="2" id="KW-1185">Reference proteome</keyword>
<accession>A0A9X2KQK3</accession>
<evidence type="ECO:0000313" key="2">
    <source>
        <dbReference type="Proteomes" id="UP001139486"/>
    </source>
</evidence>
<sequence length="237" mass="25120">MAAFLSLPAAALGQSPGNPPELQKALQAAADSFKRKNAGPVVLTGGAVGPRLLLVNFDPAPGVERSLALKSMKETAWDRGICANKDVLTVMNKWGVTIRITLSQAGQAAETVADVTATSCAREASIEAGVSKMIGGVAFAPRPTKDQALALVQAYVAANFFDPDAAKIKCGDPGPAAWVKPMLGRRRYGYFVQCSINGKNRFGGYVGFQTFTFRINGDEFESMDMDTLTAGRMEPAQ</sequence>
<dbReference type="AlphaFoldDB" id="A0A9X2KQK3"/>
<protein>
    <submittedName>
        <fullName evidence="1">Uncharacterized protein</fullName>
    </submittedName>
</protein>
<dbReference type="RefSeq" id="WP_254289833.1">
    <property type="nucleotide sequence ID" value="NZ_JAMLDY010000016.1"/>
</dbReference>
<gene>
    <name evidence="1" type="ORF">M9979_13215</name>
</gene>
<comment type="caution">
    <text evidence="1">The sequence shown here is derived from an EMBL/GenBank/DDBJ whole genome shotgun (WGS) entry which is preliminary data.</text>
</comment>
<organism evidence="1 2">
    <name type="scientific">Sphingomonas liriopis</name>
    <dbReference type="NCBI Taxonomy" id="2949094"/>
    <lineage>
        <taxon>Bacteria</taxon>
        <taxon>Pseudomonadati</taxon>
        <taxon>Pseudomonadota</taxon>
        <taxon>Alphaproteobacteria</taxon>
        <taxon>Sphingomonadales</taxon>
        <taxon>Sphingomonadaceae</taxon>
        <taxon>Sphingomonas</taxon>
    </lineage>
</organism>
<evidence type="ECO:0000313" key="1">
    <source>
        <dbReference type="EMBL" id="MCP3735834.1"/>
    </source>
</evidence>
<proteinExistence type="predicted"/>
<reference evidence="1" key="1">
    <citation type="submission" date="2022-05" db="EMBL/GenBank/DDBJ databases">
        <title>Sphingomonas sp. strain RP10 Genome sequencing and assembly.</title>
        <authorList>
            <person name="Kim I."/>
        </authorList>
    </citation>
    <scope>NUCLEOTIDE SEQUENCE</scope>
    <source>
        <strain evidence="1">RP10</strain>
    </source>
</reference>
<dbReference type="Proteomes" id="UP001139486">
    <property type="component" value="Unassembled WGS sequence"/>
</dbReference>
<dbReference type="EMBL" id="JAMLDY010000016">
    <property type="protein sequence ID" value="MCP3735834.1"/>
    <property type="molecule type" value="Genomic_DNA"/>
</dbReference>
<name>A0A9X2KQK3_9SPHN</name>